<dbReference type="Proteomes" id="UP000298061">
    <property type="component" value="Unassembled WGS sequence"/>
</dbReference>
<dbReference type="STRING" id="135208.A0A4Y9ZY24"/>
<evidence type="ECO:0000313" key="2">
    <source>
        <dbReference type="EMBL" id="TFY79090.1"/>
    </source>
</evidence>
<dbReference type="InterPro" id="IPR040521">
    <property type="entry name" value="KDZ"/>
</dbReference>
<gene>
    <name evidence="2" type="ORF">EWM64_g4926</name>
</gene>
<evidence type="ECO:0000256" key="1">
    <source>
        <dbReference type="SAM" id="MobiDB-lite"/>
    </source>
</evidence>
<proteinExistence type="predicted"/>
<feature type="compositionally biased region" description="Low complexity" evidence="1">
    <location>
        <begin position="578"/>
        <end position="588"/>
    </location>
</feature>
<dbReference type="EMBL" id="SFCI01000562">
    <property type="protein sequence ID" value="TFY79090.1"/>
    <property type="molecule type" value="Genomic_DNA"/>
</dbReference>
<comment type="caution">
    <text evidence="2">The sequence shown here is derived from an EMBL/GenBank/DDBJ whole genome shotgun (WGS) entry which is preliminary data.</text>
</comment>
<dbReference type="Pfam" id="PF18758">
    <property type="entry name" value="KDZ"/>
    <property type="match status" value="1"/>
</dbReference>
<feature type="region of interest" description="Disordered" evidence="1">
    <location>
        <begin position="66"/>
        <end position="120"/>
    </location>
</feature>
<feature type="region of interest" description="Disordered" evidence="1">
    <location>
        <begin position="566"/>
        <end position="604"/>
    </location>
</feature>
<accession>A0A4Y9ZY24</accession>
<name>A0A4Y9ZY24_9AGAM</name>
<evidence type="ECO:0000313" key="3">
    <source>
        <dbReference type="Proteomes" id="UP000298061"/>
    </source>
</evidence>
<organism evidence="2 3">
    <name type="scientific">Hericium alpestre</name>
    <dbReference type="NCBI Taxonomy" id="135208"/>
    <lineage>
        <taxon>Eukaryota</taxon>
        <taxon>Fungi</taxon>
        <taxon>Dikarya</taxon>
        <taxon>Basidiomycota</taxon>
        <taxon>Agaricomycotina</taxon>
        <taxon>Agaricomycetes</taxon>
        <taxon>Russulales</taxon>
        <taxon>Hericiaceae</taxon>
        <taxon>Hericium</taxon>
    </lineage>
</organism>
<sequence length="604" mass="66793">MFQTPSYDSTTLPLGIASPPPFTLDKSPPRFMHKSAAIQNLPVLEPLAAISCIPRSRNTSAIELEQRRNPAPARNVPPHIPVDPSHSLLDTPEASSSHVHASSSPLSTSPECPRHRSPAMSKLDVPALKGVLNPSNINTWLDACADSFEAYCQDLVVDSREPPKSPVMMGAREQKVTSSAVTCIGAMDANFRLKSCLRTSEEHDPSLGSSFAYFVESKGYGKYVVEHTSEEDISTCIAFAAFATANLKRSTGLAATGVGTVTCGRHQFWRPNGIGDLQKGERYINMDYIFLSTLMGVIIKMLVSSYDLACQWEKKFWPRIGDFPSDMQQSLAQADVIFLVLEFHLQAHEESCHSKYSSRRTVGMDRSELEGPERNWAWLNGAAASTKEMGPGSRRDTLDDFCGFSNWRRVVGMGSSLLHKMLEAIPNAIDFHYAFDHMVASFCDKHPEDLDAWEAMFAAWDADKKKKPSPFATLHTKKTLVQIKWELKDKEQAALGAAGEVEDDTSPSSFLLLGIEIQHAQRMLLSEVRATKSPTTLQLSDIDAHCHALRRKIRCFRRQQAIHMPETQATGIDEAEDGAATAADQAQAEEAELKMPSDFESTEM</sequence>
<protein>
    <submittedName>
        <fullName evidence="2">Uncharacterized protein</fullName>
    </submittedName>
</protein>
<dbReference type="OrthoDB" id="3192989at2759"/>
<feature type="compositionally biased region" description="Low complexity" evidence="1">
    <location>
        <begin position="94"/>
        <end position="110"/>
    </location>
</feature>
<dbReference type="AlphaFoldDB" id="A0A4Y9ZY24"/>
<reference evidence="2 3" key="1">
    <citation type="submission" date="2019-02" db="EMBL/GenBank/DDBJ databases">
        <title>Genome sequencing of the rare red list fungi Hericium alpestre (H. flagellum).</title>
        <authorList>
            <person name="Buettner E."/>
            <person name="Kellner H."/>
        </authorList>
    </citation>
    <scope>NUCLEOTIDE SEQUENCE [LARGE SCALE GENOMIC DNA]</scope>
    <source>
        <strain evidence="2 3">DSM 108284</strain>
    </source>
</reference>
<keyword evidence="3" id="KW-1185">Reference proteome</keyword>